<evidence type="ECO:0000313" key="1">
    <source>
        <dbReference type="EMBL" id="DAE13171.1"/>
    </source>
</evidence>
<accession>A0A8S5Q361</accession>
<protein>
    <submittedName>
        <fullName evidence="1">Uncharacterized protein</fullName>
    </submittedName>
</protein>
<name>A0A8S5Q361_9CAUD</name>
<sequence>MDNMDWKKVVDCAPRDAVKKAIKFCESHECAECLIHINNIEHRTEYDKCCEFVPCVDNLIYELVVHPHYKF</sequence>
<proteinExistence type="predicted"/>
<dbReference type="EMBL" id="BK015564">
    <property type="protein sequence ID" value="DAE13171.1"/>
    <property type="molecule type" value="Genomic_DNA"/>
</dbReference>
<organism evidence="1">
    <name type="scientific">Siphoviridae sp. ctLqe90</name>
    <dbReference type="NCBI Taxonomy" id="2825456"/>
    <lineage>
        <taxon>Viruses</taxon>
        <taxon>Duplodnaviria</taxon>
        <taxon>Heunggongvirae</taxon>
        <taxon>Uroviricota</taxon>
        <taxon>Caudoviricetes</taxon>
    </lineage>
</organism>
<reference evidence="1" key="1">
    <citation type="journal article" date="2021" name="Proc. Natl. Acad. Sci. U.S.A.">
        <title>A Catalog of Tens of Thousands of Viruses from Human Metagenomes Reveals Hidden Associations with Chronic Diseases.</title>
        <authorList>
            <person name="Tisza M.J."/>
            <person name="Buck C.B."/>
        </authorList>
    </citation>
    <scope>NUCLEOTIDE SEQUENCE</scope>
    <source>
        <strain evidence="1">CtLqe90</strain>
    </source>
</reference>